<dbReference type="EMBL" id="LITU01000083">
    <property type="protein sequence ID" value="KOY12593.1"/>
    <property type="molecule type" value="Genomic_DNA"/>
</dbReference>
<dbReference type="PATRIC" id="fig|1705561.3.peg.6286"/>
<dbReference type="OrthoDB" id="2659892at2"/>
<evidence type="ECO:0008006" key="3">
    <source>
        <dbReference type="Google" id="ProtNLM"/>
    </source>
</evidence>
<protein>
    <recommendedName>
        <fullName evidence="3">HEPN domain-containing protein</fullName>
    </recommendedName>
</protein>
<gene>
    <name evidence="1" type="ORF">AMS66_29725</name>
</gene>
<accession>A0A0M9BI10</accession>
<sequence>MAEMHNDGLYFLEQARQAEDEFVKRRFLRASIIYLCSSVEAAISKIVYDKITQNEYDNGHNYDRLKTSLNDPNSVPPRFFRSIDGKIAVLEDLFETTIPQPIKSRYKNLTLLRNKIIHFSVSYTNEVYATGEIERVANEAPDIVDEILSLTFGYINLFNGFHKNRSSNY</sequence>
<proteinExistence type="predicted"/>
<dbReference type="Proteomes" id="UP000037688">
    <property type="component" value="Unassembled WGS sequence"/>
</dbReference>
<name>A0A0M9BI10_9BACL</name>
<dbReference type="AlphaFoldDB" id="A0A0M9BI10"/>
<keyword evidence="2" id="KW-1185">Reference proteome</keyword>
<comment type="caution">
    <text evidence="1">The sequence shown here is derived from an EMBL/GenBank/DDBJ whole genome shotgun (WGS) entry which is preliminary data.</text>
</comment>
<reference evidence="1 2" key="1">
    <citation type="submission" date="2015-08" db="EMBL/GenBank/DDBJ databases">
        <title>Draft genome sequence of cellulolytic and xylanolytic Paenibacillus sp. A59, isolated from a decaying forest soil from Patagonia, Argentina.</title>
        <authorList>
            <person name="Ghio S."/>
            <person name="Caceres A.M."/>
            <person name="Talia P."/>
            <person name="Grasso D."/>
            <person name="Campos E."/>
        </authorList>
    </citation>
    <scope>NUCLEOTIDE SEQUENCE [LARGE SCALE GENOMIC DNA]</scope>
    <source>
        <strain evidence="1 2">A59</strain>
    </source>
</reference>
<evidence type="ECO:0000313" key="1">
    <source>
        <dbReference type="EMBL" id="KOY12593.1"/>
    </source>
</evidence>
<organism evidence="1 2">
    <name type="scientific">Paenibacillus xylanivorans</name>
    <dbReference type="NCBI Taxonomy" id="1705561"/>
    <lineage>
        <taxon>Bacteria</taxon>
        <taxon>Bacillati</taxon>
        <taxon>Bacillota</taxon>
        <taxon>Bacilli</taxon>
        <taxon>Bacillales</taxon>
        <taxon>Paenibacillaceae</taxon>
        <taxon>Paenibacillus</taxon>
    </lineage>
</organism>
<evidence type="ECO:0000313" key="2">
    <source>
        <dbReference type="Proteomes" id="UP000037688"/>
    </source>
</evidence>